<evidence type="ECO:0000313" key="1">
    <source>
        <dbReference type="EMBL" id="CAI5440096.1"/>
    </source>
</evidence>
<dbReference type="EMBL" id="CANHGI010000001">
    <property type="protein sequence ID" value="CAI5440096.1"/>
    <property type="molecule type" value="Genomic_DNA"/>
</dbReference>
<dbReference type="Proteomes" id="UP001152747">
    <property type="component" value="Unassembled WGS sequence"/>
</dbReference>
<proteinExistence type="predicted"/>
<evidence type="ECO:0000313" key="2">
    <source>
        <dbReference type="Proteomes" id="UP001152747"/>
    </source>
</evidence>
<reference evidence="1" key="1">
    <citation type="submission" date="2022-11" db="EMBL/GenBank/DDBJ databases">
        <authorList>
            <person name="Kikuchi T."/>
        </authorList>
    </citation>
    <scope>NUCLEOTIDE SEQUENCE</scope>
    <source>
        <strain evidence="1">PS1010</strain>
    </source>
</reference>
<sequence length="75" mass="9109">MNPIIKDETTIRYTSRNILETHVVKFKNSHLPKNRWKIWISNEETNTNTRQRVLAIYLSCDSKNMEDHRETIHWI</sequence>
<accession>A0A9P1MXW9</accession>
<organism evidence="1 2">
    <name type="scientific">Caenorhabditis angaria</name>
    <dbReference type="NCBI Taxonomy" id="860376"/>
    <lineage>
        <taxon>Eukaryota</taxon>
        <taxon>Metazoa</taxon>
        <taxon>Ecdysozoa</taxon>
        <taxon>Nematoda</taxon>
        <taxon>Chromadorea</taxon>
        <taxon>Rhabditida</taxon>
        <taxon>Rhabditina</taxon>
        <taxon>Rhabditomorpha</taxon>
        <taxon>Rhabditoidea</taxon>
        <taxon>Rhabditidae</taxon>
        <taxon>Peloderinae</taxon>
        <taxon>Caenorhabditis</taxon>
    </lineage>
</organism>
<keyword evidence="2" id="KW-1185">Reference proteome</keyword>
<dbReference type="AlphaFoldDB" id="A0A9P1MXW9"/>
<protein>
    <submittedName>
        <fullName evidence="1">Uncharacterized protein</fullName>
    </submittedName>
</protein>
<name>A0A9P1MXW9_9PELO</name>
<comment type="caution">
    <text evidence="1">The sequence shown here is derived from an EMBL/GenBank/DDBJ whole genome shotgun (WGS) entry which is preliminary data.</text>
</comment>
<gene>
    <name evidence="1" type="ORF">CAMP_LOCUS2733</name>
</gene>